<dbReference type="EC" id="3.2.2.-" evidence="5"/>
<gene>
    <name evidence="7" type="ORF">BIV57_03340</name>
</gene>
<keyword evidence="8" id="KW-1185">Reference proteome</keyword>
<name>A0A1J7BZK3_9ACTN</name>
<keyword evidence="3 5" id="KW-0378">Hydrolase</keyword>
<dbReference type="FunFam" id="3.10.300.10:FF:000001">
    <property type="entry name" value="Putative 3-methyladenine DNA glycosylase"/>
    <property type="match status" value="1"/>
</dbReference>
<dbReference type="InterPro" id="IPR036995">
    <property type="entry name" value="MPG_sf"/>
</dbReference>
<comment type="caution">
    <text evidence="7">The sequence shown here is derived from an EMBL/GenBank/DDBJ whole genome shotgun (WGS) entry which is preliminary data.</text>
</comment>
<dbReference type="PANTHER" id="PTHR10429:SF0">
    <property type="entry name" value="DNA-3-METHYLADENINE GLYCOSYLASE"/>
    <property type="match status" value="1"/>
</dbReference>
<protein>
    <recommendedName>
        <fullName evidence="5">Putative 3-methyladenine DNA glycosylase</fullName>
        <ecNumber evidence="5">3.2.2.-</ecNumber>
    </recommendedName>
</protein>
<dbReference type="GO" id="GO:0006284">
    <property type="term" value="P:base-excision repair"/>
    <property type="evidence" value="ECO:0007669"/>
    <property type="project" value="InterPro"/>
</dbReference>
<proteinExistence type="inferred from homology"/>
<feature type="region of interest" description="Disordered" evidence="6">
    <location>
        <begin position="154"/>
        <end position="213"/>
    </location>
</feature>
<keyword evidence="4 5" id="KW-0234">DNA repair</keyword>
<dbReference type="NCBIfam" id="NF002003">
    <property type="entry name" value="PRK00802.1-3"/>
    <property type="match status" value="1"/>
</dbReference>
<dbReference type="AlphaFoldDB" id="A0A1J7BZK3"/>
<dbReference type="Proteomes" id="UP000243342">
    <property type="component" value="Unassembled WGS sequence"/>
</dbReference>
<keyword evidence="2 5" id="KW-0227">DNA damage</keyword>
<dbReference type="Pfam" id="PF02245">
    <property type="entry name" value="Pur_DNA_glyco"/>
    <property type="match status" value="1"/>
</dbReference>
<dbReference type="RefSeq" id="WP_071655123.1">
    <property type="nucleotide sequence ID" value="NZ_MLCF01000010.1"/>
</dbReference>
<sequence length="213" mass="22395">MTATPLDRAFFDRSPLEVGPDLLGRHLVRALPEGPIVLRITEVEAYTGADDPASHAYRGRTARNATMFGPPGHLYVYFIYGMHYAGNLVCGPGTTAGGVLLRAGEVLDGADLARVHRTTSRADRDLASGPGRLAAALRLDRTLDGADACGGALLSVRPGTPPEPSAISTGPRTGVSGPGASTPRRYWIAADPTVSPYRAHTPRKRSTGTARQG</sequence>
<dbReference type="EMBL" id="MLCF01000010">
    <property type="protein sequence ID" value="OIV38913.1"/>
    <property type="molecule type" value="Genomic_DNA"/>
</dbReference>
<comment type="similarity">
    <text evidence="1 5">Belongs to the DNA glycosylase MPG family.</text>
</comment>
<evidence type="ECO:0000256" key="6">
    <source>
        <dbReference type="SAM" id="MobiDB-lite"/>
    </source>
</evidence>
<evidence type="ECO:0000256" key="5">
    <source>
        <dbReference type="HAMAP-Rule" id="MF_00527"/>
    </source>
</evidence>
<dbReference type="NCBIfam" id="TIGR00567">
    <property type="entry name" value="3mg"/>
    <property type="match status" value="1"/>
</dbReference>
<dbReference type="CDD" id="cd00540">
    <property type="entry name" value="AAG"/>
    <property type="match status" value="1"/>
</dbReference>
<evidence type="ECO:0000313" key="7">
    <source>
        <dbReference type="EMBL" id="OIV38913.1"/>
    </source>
</evidence>
<organism evidence="7 8">
    <name type="scientific">Mangrovactinospora gilvigrisea</name>
    <dbReference type="NCBI Taxonomy" id="1428644"/>
    <lineage>
        <taxon>Bacteria</taxon>
        <taxon>Bacillati</taxon>
        <taxon>Actinomycetota</taxon>
        <taxon>Actinomycetes</taxon>
        <taxon>Kitasatosporales</taxon>
        <taxon>Streptomycetaceae</taxon>
        <taxon>Mangrovactinospora</taxon>
    </lineage>
</organism>
<dbReference type="OrthoDB" id="9794313at2"/>
<reference evidence="7 8" key="1">
    <citation type="submission" date="2016-10" db="EMBL/GenBank/DDBJ databases">
        <title>Genome sequence of Streptomyces gilvigriseus MUSC 26.</title>
        <authorList>
            <person name="Lee L.-H."/>
            <person name="Ser H.-L."/>
        </authorList>
    </citation>
    <scope>NUCLEOTIDE SEQUENCE [LARGE SCALE GENOMIC DNA]</scope>
    <source>
        <strain evidence="7 8">MUSC 26</strain>
    </source>
</reference>
<dbReference type="GO" id="GO:0003677">
    <property type="term" value="F:DNA binding"/>
    <property type="evidence" value="ECO:0007669"/>
    <property type="project" value="InterPro"/>
</dbReference>
<accession>A0A1J7BZK3</accession>
<dbReference type="Gene3D" id="3.10.300.10">
    <property type="entry name" value="Methylpurine-DNA glycosylase (MPG)"/>
    <property type="match status" value="1"/>
</dbReference>
<evidence type="ECO:0000256" key="4">
    <source>
        <dbReference type="ARBA" id="ARBA00023204"/>
    </source>
</evidence>
<dbReference type="InterPro" id="IPR011034">
    <property type="entry name" value="Formyl_transferase-like_C_sf"/>
</dbReference>
<dbReference type="SUPFAM" id="SSF50486">
    <property type="entry name" value="FMT C-terminal domain-like"/>
    <property type="match status" value="1"/>
</dbReference>
<dbReference type="STRING" id="1428644.BIV57_03340"/>
<evidence type="ECO:0000256" key="3">
    <source>
        <dbReference type="ARBA" id="ARBA00022801"/>
    </source>
</evidence>
<evidence type="ECO:0000256" key="1">
    <source>
        <dbReference type="ARBA" id="ARBA00009232"/>
    </source>
</evidence>
<evidence type="ECO:0000313" key="8">
    <source>
        <dbReference type="Proteomes" id="UP000243342"/>
    </source>
</evidence>
<evidence type="ECO:0000256" key="2">
    <source>
        <dbReference type="ARBA" id="ARBA00022763"/>
    </source>
</evidence>
<dbReference type="GO" id="GO:0003905">
    <property type="term" value="F:alkylbase DNA N-glycosylase activity"/>
    <property type="evidence" value="ECO:0007669"/>
    <property type="project" value="InterPro"/>
</dbReference>
<dbReference type="PANTHER" id="PTHR10429">
    <property type="entry name" value="DNA-3-METHYLADENINE GLYCOSYLASE"/>
    <property type="match status" value="1"/>
</dbReference>
<dbReference type="HAMAP" id="MF_00527">
    <property type="entry name" value="3MGH"/>
    <property type="match status" value="1"/>
</dbReference>
<dbReference type="InterPro" id="IPR003180">
    <property type="entry name" value="MPG"/>
</dbReference>